<comment type="caution">
    <text evidence="3">The sequence shown here is derived from an EMBL/GenBank/DDBJ whole genome shotgun (WGS) entry which is preliminary data.</text>
</comment>
<feature type="transmembrane region" description="Helical" evidence="2">
    <location>
        <begin position="6"/>
        <end position="25"/>
    </location>
</feature>
<dbReference type="RefSeq" id="WP_183640418.1">
    <property type="nucleotide sequence ID" value="NZ_JACHBL010000001.1"/>
</dbReference>
<gene>
    <name evidence="3" type="ORF">BKA12_000495</name>
</gene>
<evidence type="ECO:0000256" key="2">
    <source>
        <dbReference type="SAM" id="Phobius"/>
    </source>
</evidence>
<keyword evidence="4" id="KW-1185">Reference proteome</keyword>
<evidence type="ECO:0000256" key="1">
    <source>
        <dbReference type="SAM" id="MobiDB-lite"/>
    </source>
</evidence>
<reference evidence="3 4" key="1">
    <citation type="submission" date="2020-08" db="EMBL/GenBank/DDBJ databases">
        <title>Sequencing the genomes of 1000 actinobacteria strains.</title>
        <authorList>
            <person name="Klenk H.-P."/>
        </authorList>
    </citation>
    <scope>NUCLEOTIDE SEQUENCE [LARGE SCALE GENOMIC DNA]</scope>
    <source>
        <strain evidence="3 4">DSM 23694</strain>
    </source>
</reference>
<dbReference type="Gene3D" id="6.10.250.660">
    <property type="match status" value="1"/>
</dbReference>
<dbReference type="NCBIfam" id="TIGR03544">
    <property type="entry name" value="DivI1A_domain"/>
    <property type="match status" value="1"/>
</dbReference>
<keyword evidence="2" id="KW-0812">Transmembrane</keyword>
<keyword evidence="2" id="KW-1133">Transmembrane helix</keyword>
<keyword evidence="2" id="KW-0472">Membrane</keyword>
<dbReference type="InterPro" id="IPR019933">
    <property type="entry name" value="DivIVA_domain"/>
</dbReference>
<feature type="compositionally biased region" description="Polar residues" evidence="1">
    <location>
        <begin position="221"/>
        <end position="233"/>
    </location>
</feature>
<sequence length="245" mass="27179">MDSFLPIVWWVGGSVAALAVLVVLADKTRRHLAHKKLARQLIDYEERHRKANAWPGSVTVEELDSVTFSAVTFHEGFETTEVDNFLTHAREALEAHERGPRYRLPDGVLVSAEIPDISFNTTRYREGYDMGEVNEFIDRIHETLYRYEQGRGEFAFPTRGSAQNASAESAAVPSVQPSPASADSVSNQESPRTEPASEAVTPRKPRFKILPGHVDAPATRTPRTSGHASNTHASEIDDRRTGSWG</sequence>
<feature type="region of interest" description="Disordered" evidence="1">
    <location>
        <begin position="156"/>
        <end position="245"/>
    </location>
</feature>
<evidence type="ECO:0000313" key="3">
    <source>
        <dbReference type="EMBL" id="MBB5597415.1"/>
    </source>
</evidence>
<name>A0A7W8YA13_9MICC</name>
<proteinExistence type="predicted"/>
<dbReference type="EMBL" id="JACHBL010000001">
    <property type="protein sequence ID" value="MBB5597415.1"/>
    <property type="molecule type" value="Genomic_DNA"/>
</dbReference>
<dbReference type="Proteomes" id="UP000523863">
    <property type="component" value="Unassembled WGS sequence"/>
</dbReference>
<feature type="compositionally biased region" description="Polar residues" evidence="1">
    <location>
        <begin position="175"/>
        <end position="190"/>
    </location>
</feature>
<protein>
    <submittedName>
        <fullName evidence="3">DivIVA domain-containing protein</fullName>
    </submittedName>
</protein>
<organism evidence="3 4">
    <name type="scientific">Neomicrococcus lactis</name>
    <dbReference type="NCBI Taxonomy" id="732241"/>
    <lineage>
        <taxon>Bacteria</taxon>
        <taxon>Bacillati</taxon>
        <taxon>Actinomycetota</taxon>
        <taxon>Actinomycetes</taxon>
        <taxon>Micrococcales</taxon>
        <taxon>Micrococcaceae</taxon>
        <taxon>Neomicrococcus</taxon>
    </lineage>
</organism>
<accession>A0A7W8YA13</accession>
<evidence type="ECO:0000313" key="4">
    <source>
        <dbReference type="Proteomes" id="UP000523863"/>
    </source>
</evidence>
<dbReference type="AlphaFoldDB" id="A0A7W8YA13"/>
<feature type="compositionally biased region" description="Basic and acidic residues" evidence="1">
    <location>
        <begin position="234"/>
        <end position="245"/>
    </location>
</feature>